<feature type="binding site" evidence="12">
    <location>
        <position position="14"/>
    </location>
    <ligand>
        <name>GTP</name>
        <dbReference type="ChEBI" id="CHEBI:37565"/>
    </ligand>
</feature>
<feature type="binding site" evidence="12">
    <location>
        <position position="27"/>
    </location>
    <ligand>
        <name>S-adenosyl-L-methionine</name>
        <dbReference type="ChEBI" id="CHEBI:59789"/>
    </ligand>
</feature>
<dbReference type="InterPro" id="IPR006638">
    <property type="entry name" value="Elp3/MiaA/NifB-like_rSAM"/>
</dbReference>
<feature type="binding site" evidence="12">
    <location>
        <position position="256"/>
    </location>
    <ligand>
        <name>[4Fe-4S] cluster</name>
        <dbReference type="ChEBI" id="CHEBI:49883"/>
        <label>2</label>
        <note>4Fe-4S-substrate</note>
    </ligand>
</feature>
<dbReference type="GO" id="GO:0061799">
    <property type="term" value="F:cyclic pyranopterin monophosphate synthase activity"/>
    <property type="evidence" value="ECO:0007669"/>
    <property type="project" value="TreeGrafter"/>
</dbReference>
<dbReference type="InterPro" id="IPR000385">
    <property type="entry name" value="MoaA_NifB_PqqE_Fe-S-bd_CS"/>
</dbReference>
<dbReference type="GO" id="GO:0046872">
    <property type="term" value="F:metal ion binding"/>
    <property type="evidence" value="ECO:0007669"/>
    <property type="project" value="UniProtKB-KW"/>
</dbReference>
<dbReference type="GO" id="GO:0061798">
    <property type="term" value="F:GTP 3',8'-cyclase activity"/>
    <property type="evidence" value="ECO:0007669"/>
    <property type="project" value="UniProtKB-UniRule"/>
</dbReference>
<evidence type="ECO:0000313" key="14">
    <source>
        <dbReference type="EMBL" id="PMP63322.1"/>
    </source>
</evidence>
<dbReference type="InterPro" id="IPR058240">
    <property type="entry name" value="rSAM_sf"/>
</dbReference>
<keyword evidence="4 12" id="KW-0479">Metal-binding</keyword>
<evidence type="ECO:0000256" key="4">
    <source>
        <dbReference type="ARBA" id="ARBA00022723"/>
    </source>
</evidence>
<dbReference type="EC" id="4.1.99.22" evidence="1 12"/>
<dbReference type="InterPro" id="IPR013785">
    <property type="entry name" value="Aldolase_TIM"/>
</dbReference>
<feature type="domain" description="Radical SAM core" evidence="13">
    <location>
        <begin position="5"/>
        <end position="229"/>
    </location>
</feature>
<keyword evidence="8 12" id="KW-0342">GTP-binding</keyword>
<dbReference type="GO" id="GO:0051539">
    <property type="term" value="F:4 iron, 4 sulfur cluster binding"/>
    <property type="evidence" value="ECO:0007669"/>
    <property type="project" value="UniProtKB-UniRule"/>
</dbReference>
<evidence type="ECO:0000256" key="6">
    <source>
        <dbReference type="ARBA" id="ARBA00023004"/>
    </source>
</evidence>
<dbReference type="SFLD" id="SFLDG01383">
    <property type="entry name" value="cyclic_pyranopterin_phosphate"/>
    <property type="match status" value="1"/>
</dbReference>
<evidence type="ECO:0000259" key="13">
    <source>
        <dbReference type="PROSITE" id="PS51918"/>
    </source>
</evidence>
<evidence type="ECO:0000256" key="11">
    <source>
        <dbReference type="ARBA" id="ARBA00048697"/>
    </source>
</evidence>
<feature type="binding site" evidence="12">
    <location>
        <position position="156"/>
    </location>
    <ligand>
        <name>GTP</name>
        <dbReference type="ChEBI" id="CHEBI:37565"/>
    </ligand>
</feature>
<sequence>MLIDRLGRKIEYLRISVTDRCNFRCIYCQSRESFKFLPHSEILTYEEIEEIVRVACELGVKRVRITGGEPLVRKDIEVLIERLSKIPGIEDLSLTTNGYFLLEKAEILKRAGLKRLNISLDTLNPEKFIKITGGFDFHKVWLGILKAFELGFEPLKLNMVVIRGFNDDEILSLAKLTLEYPWEVRFIEFMPIGKNDLWRDELVIPVKEIKDLLETYFPLEEVASFGGGPAKVFKWKGAKGRIGFISPVSEHFCSRCNRLRITPDGRLRPCLFSDKEINLKEYLRNKNRDLREAFYLAMSLKPEKRELKNTKREMRAIGG</sequence>
<feature type="binding site" evidence="12">
    <location>
        <position position="270"/>
    </location>
    <ligand>
        <name>[4Fe-4S] cluster</name>
        <dbReference type="ChEBI" id="CHEBI:49883"/>
        <label>2</label>
        <note>4Fe-4S-substrate</note>
    </ligand>
</feature>
<reference evidence="14 15" key="1">
    <citation type="submission" date="2018-01" db="EMBL/GenBank/DDBJ databases">
        <title>Metagenomic assembled genomes from two thermal pools in the Uzon Caldera, Kamchatka, Russia.</title>
        <authorList>
            <person name="Wilkins L."/>
            <person name="Ettinger C."/>
        </authorList>
    </citation>
    <scope>NUCLEOTIDE SEQUENCE [LARGE SCALE GENOMIC DNA]</scope>
    <source>
        <strain evidence="14">ZAV-15</strain>
    </source>
</reference>
<proteinExistence type="inferred from homology"/>
<feature type="binding site" evidence="12">
    <location>
        <position position="253"/>
    </location>
    <ligand>
        <name>[4Fe-4S] cluster</name>
        <dbReference type="ChEBI" id="CHEBI:49883"/>
        <label>2</label>
        <note>4Fe-4S-substrate</note>
    </ligand>
</feature>
<evidence type="ECO:0000256" key="12">
    <source>
        <dbReference type="HAMAP-Rule" id="MF_01225"/>
    </source>
</evidence>
<dbReference type="PROSITE" id="PS01305">
    <property type="entry name" value="MOAA_NIFB_PQQE"/>
    <property type="match status" value="1"/>
</dbReference>
<feature type="binding site" evidence="12">
    <location>
        <begin position="258"/>
        <end position="260"/>
    </location>
    <ligand>
        <name>GTP</name>
        <dbReference type="ChEBI" id="CHEBI:37565"/>
    </ligand>
</feature>
<dbReference type="CDD" id="cd01335">
    <property type="entry name" value="Radical_SAM"/>
    <property type="match status" value="1"/>
</dbReference>
<keyword evidence="10 12" id="KW-0456">Lyase</keyword>
<evidence type="ECO:0000256" key="5">
    <source>
        <dbReference type="ARBA" id="ARBA00022741"/>
    </source>
</evidence>
<feature type="binding site" evidence="12">
    <location>
        <position position="64"/>
    </location>
    <ligand>
        <name>GTP</name>
        <dbReference type="ChEBI" id="CHEBI:37565"/>
    </ligand>
</feature>
<dbReference type="PANTHER" id="PTHR22960:SF0">
    <property type="entry name" value="MOLYBDENUM COFACTOR BIOSYNTHESIS PROTEIN 1"/>
    <property type="match status" value="1"/>
</dbReference>
<comment type="pathway">
    <text evidence="12">Cofactor biosynthesis; molybdopterin biosynthesis.</text>
</comment>
<dbReference type="GO" id="GO:1904047">
    <property type="term" value="F:S-adenosyl-L-methionine binding"/>
    <property type="evidence" value="ECO:0007669"/>
    <property type="project" value="UniProtKB-UniRule"/>
</dbReference>
<keyword evidence="2 12" id="KW-0004">4Fe-4S</keyword>
<dbReference type="Gene3D" id="3.20.20.70">
    <property type="entry name" value="Aldolase class I"/>
    <property type="match status" value="1"/>
</dbReference>
<dbReference type="EMBL" id="PNIE01000039">
    <property type="protein sequence ID" value="PMP63322.1"/>
    <property type="molecule type" value="Genomic_DNA"/>
</dbReference>
<comment type="caution">
    <text evidence="14">The sequence shown here is derived from an EMBL/GenBank/DDBJ whole genome shotgun (WGS) entry which is preliminary data.</text>
</comment>
<dbReference type="HAMAP" id="MF_01225_B">
    <property type="entry name" value="MoaA_B"/>
    <property type="match status" value="1"/>
</dbReference>
<comment type="similarity">
    <text evidence="12">Belongs to the radical SAM superfamily. MoaA family.</text>
</comment>
<keyword evidence="9 12" id="KW-0501">Molybdenum cofactor biosynthesis</keyword>
<dbReference type="SMART" id="SM00729">
    <property type="entry name" value="Elp3"/>
    <property type="match status" value="1"/>
</dbReference>
<dbReference type="AlphaFoldDB" id="A0A2N7PK44"/>
<evidence type="ECO:0000313" key="15">
    <source>
        <dbReference type="Proteomes" id="UP000235731"/>
    </source>
</evidence>
<dbReference type="GO" id="GO:0005525">
    <property type="term" value="F:GTP binding"/>
    <property type="evidence" value="ECO:0007669"/>
    <property type="project" value="UniProtKB-UniRule"/>
</dbReference>
<feature type="binding site" evidence="12">
    <location>
        <position position="119"/>
    </location>
    <ligand>
        <name>S-adenosyl-L-methionine</name>
        <dbReference type="ChEBI" id="CHEBI:59789"/>
    </ligand>
</feature>
<dbReference type="InterPro" id="IPR007197">
    <property type="entry name" value="rSAM"/>
</dbReference>
<evidence type="ECO:0000256" key="9">
    <source>
        <dbReference type="ARBA" id="ARBA00023150"/>
    </source>
</evidence>
<feature type="binding site" evidence="12">
    <location>
        <position position="95"/>
    </location>
    <ligand>
        <name>GTP</name>
        <dbReference type="ChEBI" id="CHEBI:37565"/>
    </ligand>
</feature>
<dbReference type="Pfam" id="PF04055">
    <property type="entry name" value="Radical_SAM"/>
    <property type="match status" value="1"/>
</dbReference>
<dbReference type="InterPro" id="IPR013483">
    <property type="entry name" value="MoaA"/>
</dbReference>
<feature type="binding site" evidence="12">
    <location>
        <position position="25"/>
    </location>
    <ligand>
        <name>[4Fe-4S] cluster</name>
        <dbReference type="ChEBI" id="CHEBI:49883"/>
        <label>1</label>
        <note>4Fe-4S-S-AdoMet</note>
    </ligand>
</feature>
<dbReference type="InterPro" id="IPR040064">
    <property type="entry name" value="MoaA-like"/>
</dbReference>
<evidence type="ECO:0000256" key="3">
    <source>
        <dbReference type="ARBA" id="ARBA00022691"/>
    </source>
</evidence>
<evidence type="ECO:0000256" key="10">
    <source>
        <dbReference type="ARBA" id="ARBA00023239"/>
    </source>
</evidence>
<feature type="binding site" evidence="12">
    <location>
        <position position="68"/>
    </location>
    <ligand>
        <name>S-adenosyl-L-methionine</name>
        <dbReference type="ChEBI" id="CHEBI:59789"/>
    </ligand>
</feature>
<keyword evidence="6 12" id="KW-0408">Iron</keyword>
<dbReference type="PROSITE" id="PS51918">
    <property type="entry name" value="RADICAL_SAM"/>
    <property type="match status" value="1"/>
</dbReference>
<comment type="catalytic activity">
    <reaction evidence="11 12">
        <text>GTP + AH2 + S-adenosyl-L-methionine = (8S)-3',8-cyclo-7,8-dihydroguanosine 5'-triphosphate + 5'-deoxyadenosine + L-methionine + A + H(+)</text>
        <dbReference type="Rhea" id="RHEA:49576"/>
        <dbReference type="ChEBI" id="CHEBI:13193"/>
        <dbReference type="ChEBI" id="CHEBI:15378"/>
        <dbReference type="ChEBI" id="CHEBI:17319"/>
        <dbReference type="ChEBI" id="CHEBI:17499"/>
        <dbReference type="ChEBI" id="CHEBI:37565"/>
        <dbReference type="ChEBI" id="CHEBI:57844"/>
        <dbReference type="ChEBI" id="CHEBI:59789"/>
        <dbReference type="ChEBI" id="CHEBI:131766"/>
        <dbReference type="EC" id="4.1.99.22"/>
    </reaction>
</comment>
<feature type="binding site" evidence="12">
    <location>
        <position position="190"/>
    </location>
    <ligand>
        <name>S-adenosyl-L-methionine</name>
        <dbReference type="ChEBI" id="CHEBI:59789"/>
    </ligand>
</feature>
<keyword evidence="3 12" id="KW-0949">S-adenosyl-L-methionine</keyword>
<gene>
    <name evidence="12 14" type="primary">moaA</name>
    <name evidence="14" type="ORF">C0197_02845</name>
</gene>
<evidence type="ECO:0000256" key="7">
    <source>
        <dbReference type="ARBA" id="ARBA00023014"/>
    </source>
</evidence>
<dbReference type="CDD" id="cd21117">
    <property type="entry name" value="Twitch_MoaA"/>
    <property type="match status" value="1"/>
</dbReference>
<dbReference type="Proteomes" id="UP000235731">
    <property type="component" value="Unassembled WGS sequence"/>
</dbReference>
<dbReference type="SFLD" id="SFLDS00029">
    <property type="entry name" value="Radical_SAM"/>
    <property type="match status" value="1"/>
</dbReference>
<feature type="binding site" evidence="12">
    <location>
        <position position="28"/>
    </location>
    <ligand>
        <name>[4Fe-4S] cluster</name>
        <dbReference type="ChEBI" id="CHEBI:49883"/>
        <label>1</label>
        <note>4Fe-4S-S-AdoMet</note>
    </ligand>
</feature>
<dbReference type="SFLD" id="SFLDG01067">
    <property type="entry name" value="SPASM/twitch_domain_containing"/>
    <property type="match status" value="1"/>
</dbReference>
<feature type="binding site" evidence="12">
    <location>
        <position position="21"/>
    </location>
    <ligand>
        <name>[4Fe-4S] cluster</name>
        <dbReference type="ChEBI" id="CHEBI:49883"/>
        <label>1</label>
        <note>4Fe-4S-S-AdoMet</note>
    </ligand>
</feature>
<dbReference type="UniPathway" id="UPA00344"/>
<comment type="cofactor">
    <cofactor evidence="12">
        <name>[4Fe-4S] cluster</name>
        <dbReference type="ChEBI" id="CHEBI:49883"/>
    </cofactor>
    <text evidence="12">Binds 2 [4Fe-4S] clusters. Binds 1 [4Fe-4S] cluster coordinated with 3 cysteines and an exchangeable S-adenosyl-L-methionine and 1 [4Fe-4S] cluster coordinated with 3 cysteines and the GTP-derived substrate.</text>
</comment>
<accession>A0A2N7PK44</accession>
<dbReference type="NCBIfam" id="TIGR02666">
    <property type="entry name" value="moaA"/>
    <property type="match status" value="1"/>
</dbReference>
<dbReference type="SUPFAM" id="SSF102114">
    <property type="entry name" value="Radical SAM enzymes"/>
    <property type="match status" value="1"/>
</dbReference>
<dbReference type="PANTHER" id="PTHR22960">
    <property type="entry name" value="MOLYBDOPTERIN COFACTOR SYNTHESIS PROTEIN A"/>
    <property type="match status" value="1"/>
</dbReference>
<dbReference type="GO" id="GO:0006777">
    <property type="term" value="P:Mo-molybdopterin cofactor biosynthetic process"/>
    <property type="evidence" value="ECO:0007669"/>
    <property type="project" value="UniProtKB-UniRule"/>
</dbReference>
<evidence type="ECO:0000256" key="1">
    <source>
        <dbReference type="ARBA" id="ARBA00012167"/>
    </source>
</evidence>
<dbReference type="Pfam" id="PF06463">
    <property type="entry name" value="Mob_synth_C"/>
    <property type="match status" value="1"/>
</dbReference>
<dbReference type="NCBIfam" id="NF001199">
    <property type="entry name" value="PRK00164.2-1"/>
    <property type="match status" value="1"/>
</dbReference>
<protein>
    <recommendedName>
        <fullName evidence="1 12">GTP 3',8-cyclase</fullName>
        <ecNumber evidence="1 12">4.1.99.22</ecNumber>
    </recommendedName>
    <alternativeName>
        <fullName evidence="12">Molybdenum cofactor biosynthesis protein A</fullName>
    </alternativeName>
</protein>
<comment type="function">
    <text evidence="12">Catalyzes the cyclization of GTP to (8S)-3',8-cyclo-7,8-dihydroguanosine 5'-triphosphate.</text>
</comment>
<organism evidence="14 15">
    <name type="scientific">Caldimicrobium thiodismutans</name>
    <dbReference type="NCBI Taxonomy" id="1653476"/>
    <lineage>
        <taxon>Bacteria</taxon>
        <taxon>Pseudomonadati</taxon>
        <taxon>Thermodesulfobacteriota</taxon>
        <taxon>Thermodesulfobacteria</taxon>
        <taxon>Thermodesulfobacteriales</taxon>
        <taxon>Thermodesulfobacteriaceae</taxon>
        <taxon>Caldimicrobium</taxon>
    </lineage>
</organism>
<dbReference type="SFLD" id="SFLDG01386">
    <property type="entry name" value="main_SPASM_domain-containing"/>
    <property type="match status" value="1"/>
</dbReference>
<keyword evidence="5 12" id="KW-0547">Nucleotide-binding</keyword>
<comment type="subunit">
    <text evidence="12">Monomer and homodimer.</text>
</comment>
<evidence type="ECO:0000256" key="2">
    <source>
        <dbReference type="ARBA" id="ARBA00022485"/>
    </source>
</evidence>
<dbReference type="InterPro" id="IPR010505">
    <property type="entry name" value="MoaA_twitch"/>
</dbReference>
<name>A0A2N7PK44_9BACT</name>
<keyword evidence="7 12" id="KW-0411">Iron-sulfur</keyword>
<evidence type="ECO:0000256" key="8">
    <source>
        <dbReference type="ARBA" id="ARBA00023134"/>
    </source>
</evidence>
<dbReference type="InterPro" id="IPR050105">
    <property type="entry name" value="MoCo_biosynth_MoaA/MoaC"/>
</dbReference>